<evidence type="ECO:0000259" key="2">
    <source>
        <dbReference type="Pfam" id="PF00188"/>
    </source>
</evidence>
<gene>
    <name evidence="3" type="ORF">ET464_19225</name>
</gene>
<dbReference type="Gene3D" id="3.40.33.10">
    <property type="entry name" value="CAP"/>
    <property type="match status" value="1"/>
</dbReference>
<name>A0A4P6F5W2_9BACL</name>
<accession>A0A4P6F5W2</accession>
<dbReference type="PANTHER" id="PTHR31157:SF1">
    <property type="entry name" value="SCP DOMAIN-CONTAINING PROTEIN"/>
    <property type="match status" value="1"/>
</dbReference>
<dbReference type="Pfam" id="PF00188">
    <property type="entry name" value="CAP"/>
    <property type="match status" value="1"/>
</dbReference>
<dbReference type="AlphaFoldDB" id="A0A4P6F5W2"/>
<proteinExistence type="predicted"/>
<dbReference type="InterPro" id="IPR014044">
    <property type="entry name" value="CAP_dom"/>
</dbReference>
<evidence type="ECO:0000256" key="1">
    <source>
        <dbReference type="SAM" id="MobiDB-lite"/>
    </source>
</evidence>
<organism evidence="3 4">
    <name type="scientific">Paenibacillus protaetiae</name>
    <dbReference type="NCBI Taxonomy" id="2509456"/>
    <lineage>
        <taxon>Bacteria</taxon>
        <taxon>Bacillati</taxon>
        <taxon>Bacillota</taxon>
        <taxon>Bacilli</taxon>
        <taxon>Bacillales</taxon>
        <taxon>Paenibacillaceae</taxon>
        <taxon>Paenibacillus</taxon>
    </lineage>
</organism>
<keyword evidence="4" id="KW-1185">Reference proteome</keyword>
<dbReference type="KEGG" id="pprt:ET464_19225"/>
<dbReference type="PANTHER" id="PTHR31157">
    <property type="entry name" value="SCP DOMAIN-CONTAINING PROTEIN"/>
    <property type="match status" value="1"/>
</dbReference>
<feature type="domain" description="SCP" evidence="2">
    <location>
        <begin position="154"/>
        <end position="259"/>
    </location>
</feature>
<feature type="compositionally biased region" description="Low complexity" evidence="1">
    <location>
        <begin position="68"/>
        <end position="137"/>
    </location>
</feature>
<dbReference type="SUPFAM" id="SSF55797">
    <property type="entry name" value="PR-1-like"/>
    <property type="match status" value="1"/>
</dbReference>
<dbReference type="CDD" id="cd05379">
    <property type="entry name" value="CAP_bacterial"/>
    <property type="match status" value="1"/>
</dbReference>
<reference evidence="3 4" key="1">
    <citation type="submission" date="2019-01" db="EMBL/GenBank/DDBJ databases">
        <title>Genome sequencing of strain FW100M-2.</title>
        <authorList>
            <person name="Heo J."/>
            <person name="Kim S.-J."/>
            <person name="Kim J.-S."/>
            <person name="Hong S.-B."/>
            <person name="Kwon S.-W."/>
        </authorList>
    </citation>
    <scope>NUCLEOTIDE SEQUENCE [LARGE SCALE GENOMIC DNA]</scope>
    <source>
        <strain evidence="3 4">FW100M-2</strain>
    </source>
</reference>
<feature type="region of interest" description="Disordered" evidence="1">
    <location>
        <begin position="48"/>
        <end position="142"/>
    </location>
</feature>
<sequence>MLKLDPNIVTINMNTTSALKELADKYGFQITNLPNGVFVSNVVTVTKKPDTSTAAKKPDTSTAAKKPGTSAAAKPGTSAAAKKPGTSAAAKKPGTSAAAKKPGTSAAAKKPGTSAAAKKPGTGAAAKPGTSTAAKKPSTGAAASMSDFQSQVVQLVNQERQKAGLPALQADALLTKVATAKAKDMNDNHYFDHNSPTYGSPFNMMSSFGVTYSYAGENIASGQQTPAAVMEAWMNSQGHRDNILSKNFTKIGVGYVNGQWVQEFTG</sequence>
<evidence type="ECO:0000313" key="4">
    <source>
        <dbReference type="Proteomes" id="UP000293568"/>
    </source>
</evidence>
<dbReference type="Proteomes" id="UP000293568">
    <property type="component" value="Chromosome"/>
</dbReference>
<evidence type="ECO:0000313" key="3">
    <source>
        <dbReference type="EMBL" id="QAY68617.1"/>
    </source>
</evidence>
<dbReference type="NCBIfam" id="TIGR02909">
    <property type="entry name" value="spore_YkwD"/>
    <property type="match status" value="1"/>
</dbReference>
<dbReference type="OrthoDB" id="9783944at2"/>
<dbReference type="InterPro" id="IPR014258">
    <property type="entry name" value="CAP_domain_YkwD-like"/>
</dbReference>
<dbReference type="EMBL" id="CP035492">
    <property type="protein sequence ID" value="QAY68617.1"/>
    <property type="molecule type" value="Genomic_DNA"/>
</dbReference>
<protein>
    <recommendedName>
        <fullName evidence="2">SCP domain-containing protein</fullName>
    </recommendedName>
</protein>
<dbReference type="InterPro" id="IPR035940">
    <property type="entry name" value="CAP_sf"/>
</dbReference>